<feature type="transmembrane region" description="Helical" evidence="3">
    <location>
        <begin position="12"/>
        <end position="32"/>
    </location>
</feature>
<dbReference type="AlphaFoldDB" id="A0A429XBD1"/>
<reference evidence="4 5" key="1">
    <citation type="submission" date="2018-12" db="EMBL/GenBank/DDBJ databases">
        <authorList>
            <person name="Sun L."/>
            <person name="Chen Z."/>
        </authorList>
    </citation>
    <scope>NUCLEOTIDE SEQUENCE [LARGE SCALE GENOMIC DNA]</scope>
    <source>
        <strain evidence="4 5">LMG 29736</strain>
    </source>
</reference>
<gene>
    <name evidence="4" type="ORF">D5F11_005190</name>
</gene>
<evidence type="ECO:0000256" key="3">
    <source>
        <dbReference type="SAM" id="Phobius"/>
    </source>
</evidence>
<dbReference type="RefSeq" id="WP_120115153.1">
    <property type="nucleotide sequence ID" value="NZ_BORI01000007.1"/>
</dbReference>
<evidence type="ECO:0000313" key="5">
    <source>
        <dbReference type="Proteomes" id="UP000287296"/>
    </source>
</evidence>
<protein>
    <submittedName>
        <fullName evidence="4">Uncharacterized protein</fullName>
    </submittedName>
</protein>
<evidence type="ECO:0000256" key="1">
    <source>
        <dbReference type="SAM" id="Coils"/>
    </source>
</evidence>
<proteinExistence type="predicted"/>
<keyword evidence="3" id="KW-0812">Transmembrane</keyword>
<feature type="coiled-coil region" evidence="1">
    <location>
        <begin position="48"/>
        <end position="79"/>
    </location>
</feature>
<dbReference type="OrthoDB" id="1708317at2"/>
<evidence type="ECO:0000256" key="2">
    <source>
        <dbReference type="SAM" id="MobiDB-lite"/>
    </source>
</evidence>
<keyword evidence="1" id="KW-0175">Coiled coil</keyword>
<feature type="compositionally biased region" description="Basic and acidic residues" evidence="2">
    <location>
        <begin position="100"/>
        <end position="121"/>
    </location>
</feature>
<dbReference type="EMBL" id="QYTW02000003">
    <property type="protein sequence ID" value="RST60745.1"/>
    <property type="molecule type" value="Genomic_DNA"/>
</dbReference>
<accession>A0A429XBD1</accession>
<name>A0A429XBD1_SIMTE</name>
<comment type="caution">
    <text evidence="4">The sequence shown here is derived from an EMBL/GenBank/DDBJ whole genome shotgun (WGS) entry which is preliminary data.</text>
</comment>
<keyword evidence="3" id="KW-1133">Transmembrane helix</keyword>
<organism evidence="4 5">
    <name type="scientific">Siminovitchia terrae</name>
    <name type="common">Bacillus terrae</name>
    <dbReference type="NCBI Taxonomy" id="1914933"/>
    <lineage>
        <taxon>Bacteria</taxon>
        <taxon>Bacillati</taxon>
        <taxon>Bacillota</taxon>
        <taxon>Bacilli</taxon>
        <taxon>Bacillales</taxon>
        <taxon>Bacillaceae</taxon>
        <taxon>Siminovitchia</taxon>
    </lineage>
</organism>
<feature type="region of interest" description="Disordered" evidence="2">
    <location>
        <begin position="100"/>
        <end position="136"/>
    </location>
</feature>
<evidence type="ECO:0000313" key="4">
    <source>
        <dbReference type="EMBL" id="RST60745.1"/>
    </source>
</evidence>
<sequence length="170" mass="19322">MTGGDEKVTGTLIFILFLINVLLAFALLLLYMRQNKLMGIEKRQQLVLKESEQVMASLLEEIKDENEKLLSRLMESRETEDKTTAAIAANIIMEEKKLVPATEEHQDVQEEARPLESKQDPLSDVSDDATDPQPLREQVKLLAEQGLTVTDIARKLNKGKTEIELLMKFR</sequence>
<keyword evidence="3" id="KW-0472">Membrane</keyword>
<dbReference type="Proteomes" id="UP000287296">
    <property type="component" value="Unassembled WGS sequence"/>
</dbReference>